<evidence type="ECO:0000256" key="2">
    <source>
        <dbReference type="SAM" id="SignalP"/>
    </source>
</evidence>
<gene>
    <name evidence="3" type="ORF">RFH47_07995</name>
</gene>
<dbReference type="RefSeq" id="WP_308981370.1">
    <property type="nucleotide sequence ID" value="NZ_JAVIDL010000012.1"/>
</dbReference>
<dbReference type="EMBL" id="JAVIDL010000012">
    <property type="protein sequence ID" value="MDQ8935668.1"/>
    <property type="molecule type" value="Genomic_DNA"/>
</dbReference>
<comment type="caution">
    <text evidence="3">The sequence shown here is derived from an EMBL/GenBank/DDBJ whole genome shotgun (WGS) entry which is preliminary data.</text>
</comment>
<accession>A0AAW8J863</accession>
<keyword evidence="2" id="KW-0732">Signal</keyword>
<sequence>MKYSKKKIILSIVPFFIVSACSNDDEQAMYYENSNSRTIENSDGSISTWSEADEQIFNSYDDAKRNGYNGSFEDWVKLTQLYPGNPDLAAQHAEEAGFNGGNAVLATVAGLAIGALAMNAMAGRSGVSYDSYTQQRARQRVYAAQMRKREEENSSTSSRVGGTGYKHVSRNGFGGAISTGG</sequence>
<evidence type="ECO:0000313" key="4">
    <source>
        <dbReference type="Proteomes" id="UP001243844"/>
    </source>
</evidence>
<dbReference type="Proteomes" id="UP001243844">
    <property type="component" value="Unassembled WGS sequence"/>
</dbReference>
<name>A0AAW8J863_9GAMM</name>
<feature type="region of interest" description="Disordered" evidence="1">
    <location>
        <begin position="145"/>
        <end position="167"/>
    </location>
</feature>
<reference evidence="3" key="1">
    <citation type="submission" date="2023-08" db="EMBL/GenBank/DDBJ databases">
        <title>Emergence of clinically-relevant ST2 carbapenem-resistant Acinetobacter baumannii strains in hospital sewages in Zhejiang, East of China.</title>
        <authorList>
            <person name="Kaichao C."/>
            <person name="Zhang R."/>
        </authorList>
    </citation>
    <scope>NUCLEOTIDE SEQUENCE</scope>
    <source>
        <strain evidence="3">M-RB-37</strain>
    </source>
</reference>
<organism evidence="3 4">
    <name type="scientific">Acinetobacter rudis</name>
    <dbReference type="NCBI Taxonomy" id="632955"/>
    <lineage>
        <taxon>Bacteria</taxon>
        <taxon>Pseudomonadati</taxon>
        <taxon>Pseudomonadota</taxon>
        <taxon>Gammaproteobacteria</taxon>
        <taxon>Moraxellales</taxon>
        <taxon>Moraxellaceae</taxon>
        <taxon>Acinetobacter</taxon>
    </lineage>
</organism>
<dbReference type="AlphaFoldDB" id="A0AAW8J863"/>
<evidence type="ECO:0000256" key="1">
    <source>
        <dbReference type="SAM" id="MobiDB-lite"/>
    </source>
</evidence>
<dbReference type="PROSITE" id="PS51257">
    <property type="entry name" value="PROKAR_LIPOPROTEIN"/>
    <property type="match status" value="1"/>
</dbReference>
<feature type="signal peptide" evidence="2">
    <location>
        <begin position="1"/>
        <end position="22"/>
    </location>
</feature>
<protein>
    <recommendedName>
        <fullName evidence="5">Lipoprotein</fullName>
    </recommendedName>
</protein>
<proteinExistence type="predicted"/>
<evidence type="ECO:0000313" key="3">
    <source>
        <dbReference type="EMBL" id="MDQ8935668.1"/>
    </source>
</evidence>
<evidence type="ECO:0008006" key="5">
    <source>
        <dbReference type="Google" id="ProtNLM"/>
    </source>
</evidence>
<feature type="chain" id="PRO_5043488346" description="Lipoprotein" evidence="2">
    <location>
        <begin position="23"/>
        <end position="181"/>
    </location>
</feature>